<accession>A0A1G8NMW4</accession>
<protein>
    <recommendedName>
        <fullName evidence="2">YCII-related domain-containing protein</fullName>
    </recommendedName>
</protein>
<evidence type="ECO:0000313" key="3">
    <source>
        <dbReference type="EMBL" id="SDI80830.1"/>
    </source>
</evidence>
<name>A0A1G8NMW4_9RHOB</name>
<evidence type="ECO:0000256" key="1">
    <source>
        <dbReference type="ARBA" id="ARBA00007689"/>
    </source>
</evidence>
<dbReference type="InterPro" id="IPR011008">
    <property type="entry name" value="Dimeric_a/b-barrel"/>
</dbReference>
<evidence type="ECO:0000259" key="2">
    <source>
        <dbReference type="Pfam" id="PF03795"/>
    </source>
</evidence>
<dbReference type="OrthoDB" id="2293521at2"/>
<dbReference type="Pfam" id="PF03795">
    <property type="entry name" value="YCII"/>
    <property type="match status" value="1"/>
</dbReference>
<dbReference type="RefSeq" id="WP_090028847.1">
    <property type="nucleotide sequence ID" value="NZ_FNEB01000005.1"/>
</dbReference>
<feature type="domain" description="YCII-related" evidence="2">
    <location>
        <begin position="1"/>
        <end position="87"/>
    </location>
</feature>
<dbReference type="PANTHER" id="PTHR33606:SF3">
    <property type="entry name" value="PROTEIN YCII"/>
    <property type="match status" value="1"/>
</dbReference>
<dbReference type="EMBL" id="FNEB01000005">
    <property type="protein sequence ID" value="SDI80830.1"/>
    <property type="molecule type" value="Genomic_DNA"/>
</dbReference>
<dbReference type="InterPro" id="IPR005545">
    <property type="entry name" value="YCII"/>
</dbReference>
<evidence type="ECO:0000313" key="4">
    <source>
        <dbReference type="Proteomes" id="UP000199340"/>
    </source>
</evidence>
<dbReference type="InterPro" id="IPR051807">
    <property type="entry name" value="Sec-metab_biosynth-assoc"/>
</dbReference>
<dbReference type="PANTHER" id="PTHR33606">
    <property type="entry name" value="PROTEIN YCII"/>
    <property type="match status" value="1"/>
</dbReference>
<reference evidence="3 4" key="1">
    <citation type="submission" date="2016-10" db="EMBL/GenBank/DDBJ databases">
        <authorList>
            <person name="de Groot N.N."/>
        </authorList>
    </citation>
    <scope>NUCLEOTIDE SEQUENCE [LARGE SCALE GENOMIC DNA]</scope>
    <source>
        <strain evidence="3 4">DSM 28010</strain>
    </source>
</reference>
<dbReference type="SUPFAM" id="SSF54909">
    <property type="entry name" value="Dimeric alpha+beta barrel"/>
    <property type="match status" value="1"/>
</dbReference>
<sequence>MLVALIARDNPGALETRLANREAHLAYAKSAPITLKFGGPFIDEGGNMCGSLLIMEVDSMADAQAFAENDPYAKAGLFQSVELIEWKQTIG</sequence>
<proteinExistence type="inferred from homology"/>
<gene>
    <name evidence="3" type="ORF">SAMN05421850_105245</name>
</gene>
<dbReference type="Gene3D" id="3.30.70.1060">
    <property type="entry name" value="Dimeric alpha+beta barrel"/>
    <property type="match status" value="1"/>
</dbReference>
<dbReference type="AlphaFoldDB" id="A0A1G8NMW4"/>
<organism evidence="3 4">
    <name type="scientific">Lutimaribacter saemankumensis</name>
    <dbReference type="NCBI Taxonomy" id="490829"/>
    <lineage>
        <taxon>Bacteria</taxon>
        <taxon>Pseudomonadati</taxon>
        <taxon>Pseudomonadota</taxon>
        <taxon>Alphaproteobacteria</taxon>
        <taxon>Rhodobacterales</taxon>
        <taxon>Roseobacteraceae</taxon>
        <taxon>Lutimaribacter</taxon>
    </lineage>
</organism>
<keyword evidence="4" id="KW-1185">Reference proteome</keyword>
<dbReference type="STRING" id="490829.SAMN05421850_105245"/>
<dbReference type="Proteomes" id="UP000199340">
    <property type="component" value="Unassembled WGS sequence"/>
</dbReference>
<comment type="similarity">
    <text evidence="1">Belongs to the YciI family.</text>
</comment>